<dbReference type="SUPFAM" id="SSF52096">
    <property type="entry name" value="ClpP/crotonase"/>
    <property type="match status" value="1"/>
</dbReference>
<name>A0A2N4UG25_9BURK</name>
<gene>
    <name evidence="2" type="ORF">CR155_11130</name>
</gene>
<evidence type="ECO:0000256" key="1">
    <source>
        <dbReference type="ARBA" id="ARBA00005254"/>
    </source>
</evidence>
<evidence type="ECO:0000313" key="2">
    <source>
        <dbReference type="EMBL" id="PLC53973.1"/>
    </source>
</evidence>
<dbReference type="Gene3D" id="3.90.226.10">
    <property type="entry name" value="2-enoyl-CoA Hydratase, Chain A, domain 1"/>
    <property type="match status" value="1"/>
</dbReference>
<sequence>MKLHDGDEPDLVKLSRHGSVLTIRLSSPDTRNAISIELREQLGRAIEIAERDTTVRAVFLTADGPTFCSGGDLKMLTKQCDPWTVHRRFRSLSRWLAPLINLDKPVVVGMRGAAVGGGMGLALTGDIIIGGESAKLVAGFFRVGVIPDVAAMYHLPRLIGMARAKNFIYSGGTLSAQEALELGLFAKVVPDDEVEEAGLAEAMRLAEGPAEVMGLAKKMMARSFETSLATMLDLEGYGQVLAQSSPEFHEGISAILERRIPEFARASAKAALGGDASRTES</sequence>
<dbReference type="Proteomes" id="UP000234328">
    <property type="component" value="Unassembled WGS sequence"/>
</dbReference>
<dbReference type="EMBL" id="PDNV01000006">
    <property type="protein sequence ID" value="PLC53973.1"/>
    <property type="molecule type" value="Genomic_DNA"/>
</dbReference>
<dbReference type="CDD" id="cd06558">
    <property type="entry name" value="crotonase-like"/>
    <property type="match status" value="1"/>
</dbReference>
<dbReference type="RefSeq" id="WP_102070090.1">
    <property type="nucleotide sequence ID" value="NZ_PDNV01000006.1"/>
</dbReference>
<reference evidence="2 3" key="1">
    <citation type="submission" date="2017-10" db="EMBL/GenBank/DDBJ databases">
        <title>Two draft genome sequences of Pusillimonas sp. strains isolated from a nitrate- and radionuclide-contaminated groundwater in Russia.</title>
        <authorList>
            <person name="Grouzdev D.S."/>
            <person name="Tourova T.P."/>
            <person name="Goeva M.A."/>
            <person name="Babich T.L."/>
            <person name="Sokolova D.S."/>
            <person name="Abdullin R."/>
            <person name="Poltaraus A.B."/>
            <person name="Toshchakov S.V."/>
            <person name="Nazina T.N."/>
        </authorList>
    </citation>
    <scope>NUCLEOTIDE SEQUENCE [LARGE SCALE GENOMIC DNA]</scope>
    <source>
        <strain evidence="2 3">JR1/69-2-13</strain>
    </source>
</reference>
<dbReference type="OrthoDB" id="9807606at2"/>
<dbReference type="InterPro" id="IPR014748">
    <property type="entry name" value="Enoyl-CoA_hydra_C"/>
</dbReference>
<dbReference type="Gene3D" id="1.10.12.10">
    <property type="entry name" value="Lyase 2-enoyl-coa Hydratase, Chain A, domain 2"/>
    <property type="match status" value="1"/>
</dbReference>
<dbReference type="GO" id="GO:0003824">
    <property type="term" value="F:catalytic activity"/>
    <property type="evidence" value="ECO:0007669"/>
    <property type="project" value="UniProtKB-ARBA"/>
</dbReference>
<comment type="caution">
    <text evidence="2">The sequence shown here is derived from an EMBL/GenBank/DDBJ whole genome shotgun (WGS) entry which is preliminary data.</text>
</comment>
<keyword evidence="3" id="KW-1185">Reference proteome</keyword>
<dbReference type="PANTHER" id="PTHR43459">
    <property type="entry name" value="ENOYL-COA HYDRATASE"/>
    <property type="match status" value="1"/>
</dbReference>
<dbReference type="Pfam" id="PF00378">
    <property type="entry name" value="ECH_1"/>
    <property type="match status" value="1"/>
</dbReference>
<protein>
    <submittedName>
        <fullName evidence="2">Enoyl-CoA hydratase</fullName>
    </submittedName>
</protein>
<organism evidence="2 3">
    <name type="scientific">Pollutimonas nitritireducens</name>
    <dbReference type="NCBI Taxonomy" id="2045209"/>
    <lineage>
        <taxon>Bacteria</taxon>
        <taxon>Pseudomonadati</taxon>
        <taxon>Pseudomonadota</taxon>
        <taxon>Betaproteobacteria</taxon>
        <taxon>Burkholderiales</taxon>
        <taxon>Alcaligenaceae</taxon>
        <taxon>Pollutimonas</taxon>
    </lineage>
</organism>
<comment type="similarity">
    <text evidence="1">Belongs to the enoyl-CoA hydratase/isomerase family.</text>
</comment>
<dbReference type="InterPro" id="IPR001753">
    <property type="entry name" value="Enoyl-CoA_hydra/iso"/>
</dbReference>
<evidence type="ECO:0000313" key="3">
    <source>
        <dbReference type="Proteomes" id="UP000234328"/>
    </source>
</evidence>
<accession>A0A2N4UG25</accession>
<dbReference type="PANTHER" id="PTHR43459:SF1">
    <property type="entry name" value="EG:BACN32G11.4 PROTEIN"/>
    <property type="match status" value="1"/>
</dbReference>
<dbReference type="InterPro" id="IPR029045">
    <property type="entry name" value="ClpP/crotonase-like_dom_sf"/>
</dbReference>
<dbReference type="AlphaFoldDB" id="A0A2N4UG25"/>
<proteinExistence type="inferred from homology"/>